<dbReference type="eggNOG" id="KOG2294">
    <property type="taxonomic scope" value="Eukaryota"/>
</dbReference>
<dbReference type="InterPro" id="IPR018122">
    <property type="entry name" value="TF_fork_head_CS_1"/>
</dbReference>
<proteinExistence type="predicted"/>
<evidence type="ECO:0000259" key="8">
    <source>
        <dbReference type="PROSITE" id="PS50039"/>
    </source>
</evidence>
<dbReference type="GO" id="GO:0009653">
    <property type="term" value="P:anatomical structure morphogenesis"/>
    <property type="evidence" value="ECO:0000318"/>
    <property type="project" value="GO_Central"/>
</dbReference>
<evidence type="ECO:0000256" key="4">
    <source>
        <dbReference type="ARBA" id="ARBA00023163"/>
    </source>
</evidence>
<dbReference type="InterPro" id="IPR036390">
    <property type="entry name" value="WH_DNA-bd_sf"/>
</dbReference>
<evidence type="ECO:0000256" key="5">
    <source>
        <dbReference type="ARBA" id="ARBA00023242"/>
    </source>
</evidence>
<dbReference type="SMART" id="SM00339">
    <property type="entry name" value="FH"/>
    <property type="match status" value="1"/>
</dbReference>
<dbReference type="GO" id="GO:0000978">
    <property type="term" value="F:RNA polymerase II cis-regulatory region sequence-specific DNA binding"/>
    <property type="evidence" value="ECO:0000318"/>
    <property type="project" value="GO_Central"/>
</dbReference>
<comment type="subcellular location">
    <subcellularLocation>
        <location evidence="1 6">Nucleus</location>
    </subcellularLocation>
</comment>
<keyword evidence="4" id="KW-0804">Transcription</keyword>
<feature type="compositionally biased region" description="Polar residues" evidence="7">
    <location>
        <begin position="254"/>
        <end position="271"/>
    </location>
</feature>
<evidence type="ECO:0000256" key="1">
    <source>
        <dbReference type="ARBA" id="ARBA00004123"/>
    </source>
</evidence>
<name>F6PTV4_MONDO</name>
<dbReference type="PANTHER" id="PTHR11829:SF372">
    <property type="entry name" value="FORKHEAD BOX PROTEIN I2"/>
    <property type="match status" value="1"/>
</dbReference>
<dbReference type="InterPro" id="IPR050211">
    <property type="entry name" value="FOX_domain-containing"/>
</dbReference>
<keyword evidence="2" id="KW-0805">Transcription regulation</keyword>
<dbReference type="InParanoid" id="F6PTV4"/>
<reference evidence="9" key="3">
    <citation type="submission" date="2025-09" db="UniProtKB">
        <authorList>
            <consortium name="Ensembl"/>
        </authorList>
    </citation>
    <scope>IDENTIFICATION</scope>
</reference>
<dbReference type="GO" id="GO:0030154">
    <property type="term" value="P:cell differentiation"/>
    <property type="evidence" value="ECO:0000318"/>
    <property type="project" value="GO_Central"/>
</dbReference>
<reference evidence="9" key="2">
    <citation type="submission" date="2025-08" db="UniProtKB">
        <authorList>
            <consortium name="Ensembl"/>
        </authorList>
    </citation>
    <scope>IDENTIFICATION</scope>
</reference>
<keyword evidence="10" id="KW-1185">Reference proteome</keyword>
<dbReference type="PRINTS" id="PR00053">
    <property type="entry name" value="FORKHEAD"/>
</dbReference>
<dbReference type="PROSITE" id="PS00657">
    <property type="entry name" value="FORK_HEAD_1"/>
    <property type="match status" value="1"/>
</dbReference>
<evidence type="ECO:0000256" key="3">
    <source>
        <dbReference type="ARBA" id="ARBA00023125"/>
    </source>
</evidence>
<dbReference type="STRING" id="13616.ENSMODP00000008557"/>
<dbReference type="GO" id="GO:0000981">
    <property type="term" value="F:DNA-binding transcription factor activity, RNA polymerase II-specific"/>
    <property type="evidence" value="ECO:0000318"/>
    <property type="project" value="GO_Central"/>
</dbReference>
<evidence type="ECO:0000313" key="10">
    <source>
        <dbReference type="Proteomes" id="UP000002280"/>
    </source>
</evidence>
<dbReference type="GO" id="GO:0005634">
    <property type="term" value="C:nucleus"/>
    <property type="evidence" value="ECO:0007669"/>
    <property type="project" value="UniProtKB-SubCell"/>
</dbReference>
<organism evidence="9 10">
    <name type="scientific">Monodelphis domestica</name>
    <name type="common">Gray short-tailed opossum</name>
    <dbReference type="NCBI Taxonomy" id="13616"/>
    <lineage>
        <taxon>Eukaryota</taxon>
        <taxon>Metazoa</taxon>
        <taxon>Chordata</taxon>
        <taxon>Craniata</taxon>
        <taxon>Vertebrata</taxon>
        <taxon>Euteleostomi</taxon>
        <taxon>Mammalia</taxon>
        <taxon>Metatheria</taxon>
        <taxon>Didelphimorphia</taxon>
        <taxon>Didelphidae</taxon>
        <taxon>Monodelphis</taxon>
    </lineage>
</organism>
<evidence type="ECO:0000256" key="2">
    <source>
        <dbReference type="ARBA" id="ARBA00023015"/>
    </source>
</evidence>
<evidence type="ECO:0000256" key="6">
    <source>
        <dbReference type="PROSITE-ProRule" id="PRU00089"/>
    </source>
</evidence>
<protein>
    <recommendedName>
        <fullName evidence="8">Fork-head domain-containing protein</fullName>
    </recommendedName>
</protein>
<dbReference type="Gene3D" id="1.10.10.10">
    <property type="entry name" value="Winged helix-like DNA-binding domain superfamily/Winged helix DNA-binding domain"/>
    <property type="match status" value="1"/>
</dbReference>
<dbReference type="PANTHER" id="PTHR11829">
    <property type="entry name" value="FORKHEAD BOX PROTEIN"/>
    <property type="match status" value="1"/>
</dbReference>
<dbReference type="PROSITE" id="PS00658">
    <property type="entry name" value="FORK_HEAD_2"/>
    <property type="match status" value="1"/>
</dbReference>
<feature type="domain" description="Fork-head" evidence="8">
    <location>
        <begin position="128"/>
        <end position="222"/>
    </location>
</feature>
<reference evidence="9 10" key="1">
    <citation type="journal article" date="2007" name="Nature">
        <title>Genome of the marsupial Monodelphis domestica reveals innovation in non-coding sequences.</title>
        <authorList>
            <person name="Mikkelsen T.S."/>
            <person name="Wakefield M.J."/>
            <person name="Aken B."/>
            <person name="Amemiya C.T."/>
            <person name="Chang J.L."/>
            <person name="Duke S."/>
            <person name="Garber M."/>
            <person name="Gentles A.J."/>
            <person name="Goodstadt L."/>
            <person name="Heger A."/>
            <person name="Jurka J."/>
            <person name="Kamal M."/>
            <person name="Mauceli E."/>
            <person name="Searle S.M."/>
            <person name="Sharpe T."/>
            <person name="Baker M.L."/>
            <person name="Batzer M.A."/>
            <person name="Benos P.V."/>
            <person name="Belov K."/>
            <person name="Clamp M."/>
            <person name="Cook A."/>
            <person name="Cuff J."/>
            <person name="Das R."/>
            <person name="Davidow L."/>
            <person name="Deakin J.E."/>
            <person name="Fazzari M.J."/>
            <person name="Glass J.L."/>
            <person name="Grabherr M."/>
            <person name="Greally J.M."/>
            <person name="Gu W."/>
            <person name="Hore T.A."/>
            <person name="Huttley G.A."/>
            <person name="Kleber M."/>
            <person name="Jirtle R.L."/>
            <person name="Koina E."/>
            <person name="Lee J.T."/>
            <person name="Mahony S."/>
            <person name="Marra M.A."/>
            <person name="Miller R.D."/>
            <person name="Nicholls R.D."/>
            <person name="Oda M."/>
            <person name="Papenfuss A.T."/>
            <person name="Parra Z.E."/>
            <person name="Pollock D.D."/>
            <person name="Ray D.A."/>
            <person name="Schein J.E."/>
            <person name="Speed T.P."/>
            <person name="Thompson K."/>
            <person name="VandeBerg J.L."/>
            <person name="Wade C.M."/>
            <person name="Walker J.A."/>
            <person name="Waters P.D."/>
            <person name="Webber C."/>
            <person name="Weidman J.R."/>
            <person name="Xie X."/>
            <person name="Zody M.C."/>
            <person name="Baldwin J."/>
            <person name="Abdouelleil A."/>
            <person name="Abdulkadir J."/>
            <person name="Abebe A."/>
            <person name="Abera B."/>
            <person name="Abreu J."/>
            <person name="Acer S.C."/>
            <person name="Aftuck L."/>
            <person name="Alexander A."/>
            <person name="An P."/>
            <person name="Anderson E."/>
            <person name="Anderson S."/>
            <person name="Arachi H."/>
            <person name="Azer M."/>
            <person name="Bachantsang P."/>
            <person name="Barry A."/>
            <person name="Bayul T."/>
            <person name="Berlin A."/>
            <person name="Bessette D."/>
            <person name="Bloom T."/>
            <person name="Bloom T."/>
            <person name="Boguslavskiy L."/>
            <person name="Bonnet C."/>
            <person name="Boukhgalter B."/>
            <person name="Bourzgui I."/>
            <person name="Brown A."/>
            <person name="Cahill P."/>
            <person name="Channer S."/>
            <person name="Cheshatsang Y."/>
            <person name="Chuda L."/>
            <person name="Citroen M."/>
            <person name="Collymore A."/>
            <person name="Cooke P."/>
            <person name="Costello M."/>
            <person name="D'Aco K."/>
            <person name="Daza R."/>
            <person name="De Haan G."/>
            <person name="DeGray S."/>
            <person name="DeMaso C."/>
            <person name="Dhargay N."/>
            <person name="Dooley K."/>
            <person name="Dooley E."/>
            <person name="Doricent M."/>
            <person name="Dorje P."/>
            <person name="Dorjee K."/>
            <person name="Dupes A."/>
            <person name="Elong R."/>
            <person name="Falk J."/>
            <person name="Farina A."/>
            <person name="Faro S."/>
            <person name="Ferguson D."/>
            <person name="Fisher S."/>
            <person name="Foley C.D."/>
            <person name="Franke A."/>
            <person name="Friedrich D."/>
            <person name="Gadbois L."/>
            <person name="Gearin G."/>
            <person name="Gearin C.R."/>
            <person name="Giannoukos G."/>
            <person name="Goode T."/>
            <person name="Graham J."/>
            <person name="Grandbois E."/>
            <person name="Grewal S."/>
            <person name="Gyaltsen K."/>
            <person name="Hafez N."/>
            <person name="Hagos B."/>
            <person name="Hall J."/>
            <person name="Henson C."/>
            <person name="Hollinger A."/>
            <person name="Honan T."/>
            <person name="Huard M.D."/>
            <person name="Hughes L."/>
            <person name="Hurhula B."/>
            <person name="Husby M.E."/>
            <person name="Kamat A."/>
            <person name="Kanga B."/>
            <person name="Kashin S."/>
            <person name="Khazanovich D."/>
            <person name="Kisner P."/>
            <person name="Lance K."/>
            <person name="Lara M."/>
            <person name="Lee W."/>
            <person name="Lennon N."/>
            <person name="Letendre F."/>
            <person name="LeVine R."/>
            <person name="Lipovsky A."/>
            <person name="Liu X."/>
            <person name="Liu J."/>
            <person name="Liu S."/>
            <person name="Lokyitsang T."/>
            <person name="Lokyitsang Y."/>
            <person name="Lubonja R."/>
            <person name="Lui A."/>
            <person name="MacDonald P."/>
            <person name="Magnisalis V."/>
            <person name="Maru K."/>
            <person name="Matthews C."/>
            <person name="McCusker W."/>
            <person name="McDonough S."/>
            <person name="Mehta T."/>
            <person name="Meldrim J."/>
            <person name="Meneus L."/>
            <person name="Mihai O."/>
            <person name="Mihalev A."/>
            <person name="Mihova T."/>
            <person name="Mittelman R."/>
            <person name="Mlenga V."/>
            <person name="Montmayeur A."/>
            <person name="Mulrain L."/>
            <person name="Navidi A."/>
            <person name="Naylor J."/>
            <person name="Negash T."/>
            <person name="Nguyen T."/>
            <person name="Nguyen N."/>
            <person name="Nicol R."/>
            <person name="Norbu C."/>
            <person name="Norbu N."/>
            <person name="Novod N."/>
            <person name="O'Neill B."/>
            <person name="Osman S."/>
            <person name="Markiewicz E."/>
            <person name="Oyono O.L."/>
            <person name="Patti C."/>
            <person name="Phunkhang P."/>
            <person name="Pierre F."/>
            <person name="Priest M."/>
            <person name="Raghuraman S."/>
            <person name="Rege F."/>
            <person name="Reyes R."/>
            <person name="Rise C."/>
            <person name="Rogov P."/>
            <person name="Ross K."/>
            <person name="Ryan E."/>
            <person name="Settipalli S."/>
            <person name="Shea T."/>
            <person name="Sherpa N."/>
            <person name="Shi L."/>
            <person name="Shih D."/>
            <person name="Sparrow T."/>
            <person name="Spaulding J."/>
            <person name="Stalker J."/>
            <person name="Stange-Thomann N."/>
            <person name="Stavropoulos S."/>
            <person name="Stone C."/>
            <person name="Strader C."/>
            <person name="Tesfaye S."/>
            <person name="Thomson T."/>
            <person name="Thoulutsang Y."/>
            <person name="Thoulutsang D."/>
            <person name="Topham K."/>
            <person name="Topping I."/>
            <person name="Tsamla T."/>
            <person name="Vassiliev H."/>
            <person name="Vo A."/>
            <person name="Wangchuk T."/>
            <person name="Wangdi T."/>
            <person name="Weiand M."/>
            <person name="Wilkinson J."/>
            <person name="Wilson A."/>
            <person name="Yadav S."/>
            <person name="Young G."/>
            <person name="Yu Q."/>
            <person name="Zembek L."/>
            <person name="Zhong D."/>
            <person name="Zimmer A."/>
            <person name="Zwirko Z."/>
            <person name="Jaffe D.B."/>
            <person name="Alvarez P."/>
            <person name="Brockman W."/>
            <person name="Butler J."/>
            <person name="Chin C."/>
            <person name="Gnerre S."/>
            <person name="MacCallum I."/>
            <person name="Graves J.A."/>
            <person name="Ponting C.P."/>
            <person name="Breen M."/>
            <person name="Samollow P.B."/>
            <person name="Lander E.S."/>
            <person name="Lindblad-Toh K."/>
        </authorList>
    </citation>
    <scope>NUCLEOTIDE SEQUENCE [LARGE SCALE GENOMIC DNA]</scope>
</reference>
<dbReference type="FunCoup" id="F6PTV4">
    <property type="interactions" value="14"/>
</dbReference>
<dbReference type="PROSITE" id="PS50039">
    <property type="entry name" value="FORK_HEAD_3"/>
    <property type="match status" value="1"/>
</dbReference>
<evidence type="ECO:0000313" key="9">
    <source>
        <dbReference type="Ensembl" id="ENSMODP00000008557.2"/>
    </source>
</evidence>
<dbReference type="Bgee" id="ENSMODG00000006906">
    <property type="expression patterns" value="Expressed in adult mammalian kidney and 2 other cell types or tissues"/>
</dbReference>
<dbReference type="AlphaFoldDB" id="F6PTV4"/>
<feature type="region of interest" description="Disordered" evidence="7">
    <location>
        <begin position="1"/>
        <end position="21"/>
    </location>
</feature>
<dbReference type="FunFam" id="1.10.10.10:FF:000016">
    <property type="entry name" value="Forkhead box protein I1"/>
    <property type="match status" value="1"/>
</dbReference>
<dbReference type="InterPro" id="IPR036388">
    <property type="entry name" value="WH-like_DNA-bd_sf"/>
</dbReference>
<dbReference type="GO" id="GO:0006357">
    <property type="term" value="P:regulation of transcription by RNA polymerase II"/>
    <property type="evidence" value="ECO:0000318"/>
    <property type="project" value="GO_Central"/>
</dbReference>
<keyword evidence="3 6" id="KW-0238">DNA-binding</keyword>
<keyword evidence="5 6" id="KW-0539">Nucleus</keyword>
<dbReference type="OMA" id="GHQPSNQ"/>
<feature type="compositionally biased region" description="Polar residues" evidence="7">
    <location>
        <begin position="12"/>
        <end position="21"/>
    </location>
</feature>
<dbReference type="Pfam" id="PF00250">
    <property type="entry name" value="Forkhead"/>
    <property type="match status" value="1"/>
</dbReference>
<sequence>FSSFLNSDLAGQPSTSQQHPPSAQELLDLAVYGEHLSLYQPGLPQHGPPRAPAAPPTVLGLSDYGGAGANPYLWLNGSGLSTPSYLPSYGGPGQRGFLPASSGFGAAAAAELTWLSLSSQQDLLKIMRPPYSYSALIAMAIESAPYKKLTLSQIYQYVEGTFPFYKKSKAGWQNSIRHNLSLNDCFKKVPRDEDDPGKGNYWTLDPNCEKMFDHGNFRRRRKRRGEPNGTGTPGALCKSEDSSSGTLKKPSENIVESTPSELLSPPNSGTESKPPLPPMEPSPYFSSFASTMGAPANDCGAFPRHLTGIGGGPVGDLALGRQGSSGFSSYSPCSSMVHGVELGPQAQTQPTNSHGTGFHNFCVNNLIYNREGTEV</sequence>
<feature type="region of interest" description="Disordered" evidence="7">
    <location>
        <begin position="217"/>
        <end position="281"/>
    </location>
</feature>
<dbReference type="Proteomes" id="UP000002280">
    <property type="component" value="Chromosome 1"/>
</dbReference>
<dbReference type="GeneTree" id="ENSGT00940000161176"/>
<evidence type="ECO:0000256" key="7">
    <source>
        <dbReference type="SAM" id="MobiDB-lite"/>
    </source>
</evidence>
<dbReference type="InterPro" id="IPR030456">
    <property type="entry name" value="TF_fork_head_CS_2"/>
</dbReference>
<dbReference type="HOGENOM" id="CLU_046860_1_0_1"/>
<dbReference type="SUPFAM" id="SSF46785">
    <property type="entry name" value="Winged helix' DNA-binding domain"/>
    <property type="match status" value="1"/>
</dbReference>
<dbReference type="InterPro" id="IPR001766">
    <property type="entry name" value="Fork_head_dom"/>
</dbReference>
<dbReference type="Ensembl" id="ENSMODT00000008726.2">
    <property type="protein sequence ID" value="ENSMODP00000008557.2"/>
    <property type="gene ID" value="ENSMODG00000006906.2"/>
</dbReference>
<feature type="DNA-binding region" description="Fork-head" evidence="6">
    <location>
        <begin position="128"/>
        <end position="222"/>
    </location>
</feature>
<accession>F6PTV4</accession>